<protein>
    <submittedName>
        <fullName evidence="4">DNA polymerase Y family protein</fullName>
    </submittedName>
</protein>
<dbReference type="PROSITE" id="PS50173">
    <property type="entry name" value="UMUC"/>
    <property type="match status" value="1"/>
</dbReference>
<accession>A0ABW9KFY4</accession>
<evidence type="ECO:0000256" key="2">
    <source>
        <dbReference type="ARBA" id="ARBA00022763"/>
    </source>
</evidence>
<dbReference type="RefSeq" id="WP_263413932.1">
    <property type="nucleotide sequence ID" value="NZ_BAABBH010000001.1"/>
</dbReference>
<reference evidence="4 5" key="1">
    <citation type="submission" date="2024-12" db="EMBL/GenBank/DDBJ databases">
        <authorList>
            <person name="Lee Y."/>
        </authorList>
    </citation>
    <scope>NUCLEOTIDE SEQUENCE [LARGE SCALE GENOMIC DNA]</scope>
    <source>
        <strain evidence="4 5">03SUJ4</strain>
    </source>
</reference>
<evidence type="ECO:0000313" key="5">
    <source>
        <dbReference type="Proteomes" id="UP001634747"/>
    </source>
</evidence>
<dbReference type="EMBL" id="JBJYXY010000001">
    <property type="protein sequence ID" value="MFN2974504.1"/>
    <property type="molecule type" value="Genomic_DNA"/>
</dbReference>
<dbReference type="Proteomes" id="UP001634747">
    <property type="component" value="Unassembled WGS sequence"/>
</dbReference>
<dbReference type="InterPro" id="IPR050356">
    <property type="entry name" value="SulA_CellDiv_inhibitor"/>
</dbReference>
<comment type="caution">
    <text evidence="4">The sequence shown here is derived from an EMBL/GenBank/DDBJ whole genome shotgun (WGS) entry which is preliminary data.</text>
</comment>
<dbReference type="InterPro" id="IPR043128">
    <property type="entry name" value="Rev_trsase/Diguanyl_cyclase"/>
</dbReference>
<evidence type="ECO:0000313" key="4">
    <source>
        <dbReference type="EMBL" id="MFN2974504.1"/>
    </source>
</evidence>
<dbReference type="SUPFAM" id="SSF56672">
    <property type="entry name" value="DNA/RNA polymerases"/>
    <property type="match status" value="1"/>
</dbReference>
<dbReference type="PANTHER" id="PTHR35369">
    <property type="entry name" value="BLR3025 PROTEIN-RELATED"/>
    <property type="match status" value="1"/>
</dbReference>
<sequence>MSPIHQPRFLCVHVPEFPAQARLRHRPALRGKAIAILDGTPPLETVCSTTRLARQKGVRQGTTRAELDSFPGVEALRRSRSEEDSAAAALLAAVWQVSPRVQVLAPRNAAHRVVVDIAGTERIFGPPAQVARNVLQQVRALGLLAHLCVSDNFHTAVCAAPYAGGKPAVVAHGAERATLAPLPLSALDGVEEEQRDTFALWGLHTLGDLAALPETQLVARMGQAGRRLWLQARGEHPHLMQPAEDRFTLEERTEFDAPVDLLDSLLFVLRPMLEQLVLRANQRALALASVTVRLSLTNHAAEDTAIAPEATQFERTVKPALPLADSRILLKLLHLDLQAHPPGAPIVAVHLHAEPGDQTRAQLGMFSPQLPEPSRLDVTLARIRALVGEGRVGRPKLLDTHAPESYVVDTFAPHLRASGSASKTHSIYHPALHGDPLNYQEQASSFASQSRSLALRRLRPPVLLKMHTAEKQPKLFFWRGTRYEVATAFGPWRRSGNWWTTSAWSQEEWDVTANSSSGDTLVCRIARDIMHRHWLLEGIYD</sequence>
<keyword evidence="2" id="KW-0227">DNA damage</keyword>
<keyword evidence="5" id="KW-1185">Reference proteome</keyword>
<evidence type="ECO:0000259" key="3">
    <source>
        <dbReference type="PROSITE" id="PS50173"/>
    </source>
</evidence>
<organism evidence="4 5">
    <name type="scientific">Terriglobus aquaticus</name>
    <dbReference type="NCBI Taxonomy" id="940139"/>
    <lineage>
        <taxon>Bacteria</taxon>
        <taxon>Pseudomonadati</taxon>
        <taxon>Acidobacteriota</taxon>
        <taxon>Terriglobia</taxon>
        <taxon>Terriglobales</taxon>
        <taxon>Acidobacteriaceae</taxon>
        <taxon>Terriglobus</taxon>
    </lineage>
</organism>
<feature type="domain" description="UmuC" evidence="3">
    <location>
        <begin position="9"/>
        <end position="61"/>
    </location>
</feature>
<name>A0ABW9KFY4_9BACT</name>
<dbReference type="PANTHER" id="PTHR35369:SF2">
    <property type="entry name" value="BLR3025 PROTEIN"/>
    <property type="match status" value="1"/>
</dbReference>
<dbReference type="Gene3D" id="3.40.1170.60">
    <property type="match status" value="1"/>
</dbReference>
<dbReference type="InterPro" id="IPR001126">
    <property type="entry name" value="UmuC"/>
</dbReference>
<dbReference type="InterPro" id="IPR043502">
    <property type="entry name" value="DNA/RNA_pol_sf"/>
</dbReference>
<comment type="similarity">
    <text evidence="1">Belongs to the DNA polymerase type-Y family.</text>
</comment>
<gene>
    <name evidence="4" type="ORF">ACK2TP_01885</name>
</gene>
<dbReference type="Pfam" id="PF00817">
    <property type="entry name" value="IMS"/>
    <property type="match status" value="1"/>
</dbReference>
<dbReference type="Gene3D" id="1.10.150.20">
    <property type="entry name" value="5' to 3' exonuclease, C-terminal subdomain"/>
    <property type="match status" value="1"/>
</dbReference>
<proteinExistence type="inferred from homology"/>
<dbReference type="Gene3D" id="3.30.70.270">
    <property type="match status" value="1"/>
</dbReference>
<evidence type="ECO:0000256" key="1">
    <source>
        <dbReference type="ARBA" id="ARBA00010945"/>
    </source>
</evidence>